<evidence type="ECO:0000313" key="1">
    <source>
        <dbReference type="EMBL" id="ENV22659.1"/>
    </source>
</evidence>
<evidence type="ECO:0000313" key="2">
    <source>
        <dbReference type="Proteomes" id="UP000013270"/>
    </source>
</evidence>
<dbReference type="PATRIC" id="fig|1217651.3.peg.1247"/>
<dbReference type="EMBL" id="APPK01000025">
    <property type="protein sequence ID" value="ENV22659.1"/>
    <property type="molecule type" value="Genomic_DNA"/>
</dbReference>
<dbReference type="Proteomes" id="UP000013270">
    <property type="component" value="Unassembled WGS sequence"/>
</dbReference>
<name>N8YMU9_ACIBZ</name>
<protein>
    <submittedName>
        <fullName evidence="1">Uncharacterized protein</fullName>
    </submittedName>
</protein>
<comment type="caution">
    <text evidence="1">The sequence shown here is derived from an EMBL/GenBank/DDBJ whole genome shotgun (WGS) entry which is preliminary data.</text>
</comment>
<accession>N8YMU9</accession>
<gene>
    <name evidence="1" type="ORF">F963_01275</name>
</gene>
<organism evidence="1 2">
    <name type="scientific">Acinetobacter bereziniae NIPH 3</name>
    <dbReference type="NCBI Taxonomy" id="1217651"/>
    <lineage>
        <taxon>Bacteria</taxon>
        <taxon>Pseudomonadati</taxon>
        <taxon>Pseudomonadota</taxon>
        <taxon>Gammaproteobacteria</taxon>
        <taxon>Moraxellales</taxon>
        <taxon>Moraxellaceae</taxon>
        <taxon>Acinetobacter</taxon>
    </lineage>
</organism>
<sequence>MIECNNFLAKVFILKWMKQIDKDVVMKKILFLGLISCLTQVSALTPKSGKAPNYCEQIVYAHGILLKAQIECGYRKNNNKLISSSTQCVKDQLGEEYGKQVLNSGMKEFDRHVNKAGKESSCKYVLEKFPDYVWK</sequence>
<reference evidence="1 2" key="1">
    <citation type="submission" date="2013-02" db="EMBL/GenBank/DDBJ databases">
        <title>The Genome Sequence of Acinetobacter bereziniae NIPH 3.</title>
        <authorList>
            <consortium name="The Broad Institute Genome Sequencing Platform"/>
            <consortium name="The Broad Institute Genome Sequencing Center for Infectious Disease"/>
            <person name="Cerqueira G."/>
            <person name="Feldgarden M."/>
            <person name="Courvalin P."/>
            <person name="Perichon B."/>
            <person name="Grillot-Courvalin C."/>
            <person name="Clermont D."/>
            <person name="Rocha E."/>
            <person name="Yoon E.-J."/>
            <person name="Nemec A."/>
            <person name="Walker B."/>
            <person name="Young S.K."/>
            <person name="Zeng Q."/>
            <person name="Gargeya S."/>
            <person name="Fitzgerald M."/>
            <person name="Haas B."/>
            <person name="Abouelleil A."/>
            <person name="Alvarado L."/>
            <person name="Arachchi H.M."/>
            <person name="Berlin A.M."/>
            <person name="Chapman S.B."/>
            <person name="Dewar J."/>
            <person name="Goldberg J."/>
            <person name="Griggs A."/>
            <person name="Gujja S."/>
            <person name="Hansen M."/>
            <person name="Howarth C."/>
            <person name="Imamovic A."/>
            <person name="Larimer J."/>
            <person name="McCowan C."/>
            <person name="Murphy C."/>
            <person name="Neiman D."/>
            <person name="Pearson M."/>
            <person name="Priest M."/>
            <person name="Roberts A."/>
            <person name="Saif S."/>
            <person name="Shea T."/>
            <person name="Sisk P."/>
            <person name="Sykes S."/>
            <person name="Wortman J."/>
            <person name="Nusbaum C."/>
            <person name="Birren B."/>
        </authorList>
    </citation>
    <scope>NUCLEOTIDE SEQUENCE [LARGE SCALE GENOMIC DNA]</scope>
    <source>
        <strain evidence="1 2">NIPH 3</strain>
    </source>
</reference>
<proteinExistence type="predicted"/>
<dbReference type="HOGENOM" id="CLU_2091475_0_0_6"/>
<dbReference type="AlphaFoldDB" id="N8YMU9"/>